<keyword evidence="2" id="KW-1185">Reference proteome</keyword>
<dbReference type="AlphaFoldDB" id="A0A699YQ22"/>
<dbReference type="Proteomes" id="UP000485058">
    <property type="component" value="Unassembled WGS sequence"/>
</dbReference>
<name>A0A699YQ22_HAELA</name>
<gene>
    <name evidence="1" type="ORF">HaLaN_05092</name>
</gene>
<sequence>RIGESKQRPLELCSWKDREALPPIGKEYQQGYKRVNDRLPKVPSGQGGLAPGKSATGVGFCLTVTCGSPTSLYPTHMVA</sequence>
<dbReference type="EMBL" id="BLLF01000270">
    <property type="protein sequence ID" value="GFH09868.1"/>
    <property type="molecule type" value="Genomic_DNA"/>
</dbReference>
<feature type="non-terminal residue" evidence="1">
    <location>
        <position position="1"/>
    </location>
</feature>
<comment type="caution">
    <text evidence="1">The sequence shown here is derived from an EMBL/GenBank/DDBJ whole genome shotgun (WGS) entry which is preliminary data.</text>
</comment>
<accession>A0A699YQ22</accession>
<evidence type="ECO:0000313" key="2">
    <source>
        <dbReference type="Proteomes" id="UP000485058"/>
    </source>
</evidence>
<protein>
    <submittedName>
        <fullName evidence="1">Uncharacterized protein</fullName>
    </submittedName>
</protein>
<organism evidence="1 2">
    <name type="scientific">Haematococcus lacustris</name>
    <name type="common">Green alga</name>
    <name type="synonym">Haematococcus pluvialis</name>
    <dbReference type="NCBI Taxonomy" id="44745"/>
    <lineage>
        <taxon>Eukaryota</taxon>
        <taxon>Viridiplantae</taxon>
        <taxon>Chlorophyta</taxon>
        <taxon>core chlorophytes</taxon>
        <taxon>Chlorophyceae</taxon>
        <taxon>CS clade</taxon>
        <taxon>Chlamydomonadales</taxon>
        <taxon>Haematococcaceae</taxon>
        <taxon>Haematococcus</taxon>
    </lineage>
</organism>
<proteinExistence type="predicted"/>
<reference evidence="1 2" key="1">
    <citation type="submission" date="2020-02" db="EMBL/GenBank/DDBJ databases">
        <title>Draft genome sequence of Haematococcus lacustris strain NIES-144.</title>
        <authorList>
            <person name="Morimoto D."/>
            <person name="Nakagawa S."/>
            <person name="Yoshida T."/>
            <person name="Sawayama S."/>
        </authorList>
    </citation>
    <scope>NUCLEOTIDE SEQUENCE [LARGE SCALE GENOMIC DNA]</scope>
    <source>
        <strain evidence="1 2">NIES-144</strain>
    </source>
</reference>
<evidence type="ECO:0000313" key="1">
    <source>
        <dbReference type="EMBL" id="GFH09868.1"/>
    </source>
</evidence>